<organism evidence="3 4">
    <name type="scientific">Rhodococcus olei</name>
    <dbReference type="NCBI Taxonomy" id="2161675"/>
    <lineage>
        <taxon>Bacteria</taxon>
        <taxon>Bacillati</taxon>
        <taxon>Actinomycetota</taxon>
        <taxon>Actinomycetes</taxon>
        <taxon>Mycobacteriales</taxon>
        <taxon>Nocardiaceae</taxon>
        <taxon>Rhodococcus</taxon>
    </lineage>
</organism>
<keyword evidence="4" id="KW-1185">Reference proteome</keyword>
<feature type="transmembrane region" description="Helical" evidence="2">
    <location>
        <begin position="57"/>
        <end position="84"/>
    </location>
</feature>
<feature type="region of interest" description="Disordered" evidence="1">
    <location>
        <begin position="102"/>
        <end position="141"/>
    </location>
</feature>
<evidence type="ECO:0000256" key="2">
    <source>
        <dbReference type="SAM" id="Phobius"/>
    </source>
</evidence>
<comment type="caution">
    <text evidence="3">The sequence shown here is derived from an EMBL/GenBank/DDBJ whole genome shotgun (WGS) entry which is preliminary data.</text>
</comment>
<evidence type="ECO:0000313" key="4">
    <source>
        <dbReference type="Proteomes" id="UP001501183"/>
    </source>
</evidence>
<evidence type="ECO:0000313" key="3">
    <source>
        <dbReference type="EMBL" id="GAA4491094.1"/>
    </source>
</evidence>
<protein>
    <submittedName>
        <fullName evidence="3">Uncharacterized protein</fullName>
    </submittedName>
</protein>
<dbReference type="Proteomes" id="UP001501183">
    <property type="component" value="Unassembled WGS sequence"/>
</dbReference>
<feature type="compositionally biased region" description="Low complexity" evidence="1">
    <location>
        <begin position="118"/>
        <end position="130"/>
    </location>
</feature>
<keyword evidence="2" id="KW-0812">Transmembrane</keyword>
<gene>
    <name evidence="3" type="ORF">GCM10023094_55380</name>
</gene>
<evidence type="ECO:0000256" key="1">
    <source>
        <dbReference type="SAM" id="MobiDB-lite"/>
    </source>
</evidence>
<reference evidence="4" key="1">
    <citation type="journal article" date="2019" name="Int. J. Syst. Evol. Microbiol.">
        <title>The Global Catalogue of Microorganisms (GCM) 10K type strain sequencing project: providing services to taxonomists for standard genome sequencing and annotation.</title>
        <authorList>
            <consortium name="The Broad Institute Genomics Platform"/>
            <consortium name="The Broad Institute Genome Sequencing Center for Infectious Disease"/>
            <person name="Wu L."/>
            <person name="Ma J."/>
        </authorList>
    </citation>
    <scope>NUCLEOTIDE SEQUENCE [LARGE SCALE GENOMIC DNA]</scope>
    <source>
        <strain evidence="4">JCM 32206</strain>
    </source>
</reference>
<accession>A0ABP8PSD7</accession>
<proteinExistence type="predicted"/>
<keyword evidence="2" id="KW-1133">Transmembrane helix</keyword>
<sequence length="141" mass="14709">MQPVAPQPPAAGGPLTVGAIGGALAGALAGFILGWFLVTVGLEQNGDDFSDVDGGKLISILMMFAVVSAVIGAGVGLMVGTIVWTNRKNRFRAQYGLPQHGLPQPWQVGPPAPQQYMPARQQYAQATAQPPQAPPAESHER</sequence>
<feature type="transmembrane region" description="Helical" evidence="2">
    <location>
        <begin position="12"/>
        <end position="37"/>
    </location>
</feature>
<dbReference type="EMBL" id="BAABFB010000078">
    <property type="protein sequence ID" value="GAA4491094.1"/>
    <property type="molecule type" value="Genomic_DNA"/>
</dbReference>
<name>A0ABP8PSD7_9NOCA</name>
<keyword evidence="2" id="KW-0472">Membrane</keyword>